<dbReference type="GO" id="GO:0005886">
    <property type="term" value="C:plasma membrane"/>
    <property type="evidence" value="ECO:0007669"/>
    <property type="project" value="UniProtKB-SubCell"/>
</dbReference>
<keyword evidence="7" id="KW-0564">Palmitate</keyword>
<keyword evidence="3 11" id="KW-0812">Transmembrane</keyword>
<evidence type="ECO:0000256" key="5">
    <source>
        <dbReference type="ARBA" id="ARBA00023040"/>
    </source>
</evidence>
<dbReference type="InterPro" id="IPR001418">
    <property type="entry name" value="Opioid_rcpt"/>
</dbReference>
<comment type="subcellular location">
    <subcellularLocation>
        <location evidence="1">Cell membrane</location>
        <topology evidence="1">Multi-pass membrane protein</topology>
    </subcellularLocation>
</comment>
<dbReference type="SMART" id="SM01381">
    <property type="entry name" value="7TM_GPCR_Srsx"/>
    <property type="match status" value="1"/>
</dbReference>
<feature type="transmembrane region" description="Helical" evidence="13">
    <location>
        <begin position="84"/>
        <end position="108"/>
    </location>
</feature>
<dbReference type="CDD" id="cd15094">
    <property type="entry name" value="7tmA_AstC_insect"/>
    <property type="match status" value="1"/>
</dbReference>
<feature type="transmembrane region" description="Helical" evidence="13">
    <location>
        <begin position="211"/>
        <end position="236"/>
    </location>
</feature>
<evidence type="ECO:0000256" key="13">
    <source>
        <dbReference type="SAM" id="Phobius"/>
    </source>
</evidence>
<dbReference type="PROSITE" id="PS00237">
    <property type="entry name" value="G_PROTEIN_RECEP_F1_1"/>
    <property type="match status" value="1"/>
</dbReference>
<dbReference type="SUPFAM" id="SSF81321">
    <property type="entry name" value="Family A G protein-coupled receptor-like"/>
    <property type="match status" value="1"/>
</dbReference>
<dbReference type="AlphaFoldDB" id="A0AAD9IXD7"/>
<dbReference type="PANTHER" id="PTHR24229">
    <property type="entry name" value="NEUROPEPTIDES RECEPTOR"/>
    <property type="match status" value="1"/>
</dbReference>
<evidence type="ECO:0000256" key="12">
    <source>
        <dbReference type="SAM" id="MobiDB-lite"/>
    </source>
</evidence>
<keyword evidence="6 13" id="KW-0472">Membrane</keyword>
<feature type="domain" description="G-protein coupled receptors family 1 profile" evidence="14">
    <location>
        <begin position="63"/>
        <end position="315"/>
    </location>
</feature>
<feature type="transmembrane region" description="Helical" evidence="13">
    <location>
        <begin position="160"/>
        <end position="184"/>
    </location>
</feature>
<keyword evidence="4 13" id="KW-1133">Transmembrane helix</keyword>
<evidence type="ECO:0000313" key="16">
    <source>
        <dbReference type="Proteomes" id="UP001208570"/>
    </source>
</evidence>
<protein>
    <recommendedName>
        <fullName evidence="14">G-protein coupled receptors family 1 profile domain-containing protein</fullName>
    </recommendedName>
</protein>
<dbReference type="PROSITE" id="PS50262">
    <property type="entry name" value="G_PROTEIN_RECEP_F1_2"/>
    <property type="match status" value="1"/>
</dbReference>
<evidence type="ECO:0000259" key="14">
    <source>
        <dbReference type="PROSITE" id="PS50262"/>
    </source>
</evidence>
<organism evidence="15 16">
    <name type="scientific">Paralvinella palmiformis</name>
    <dbReference type="NCBI Taxonomy" id="53620"/>
    <lineage>
        <taxon>Eukaryota</taxon>
        <taxon>Metazoa</taxon>
        <taxon>Spiralia</taxon>
        <taxon>Lophotrochozoa</taxon>
        <taxon>Annelida</taxon>
        <taxon>Polychaeta</taxon>
        <taxon>Sedentaria</taxon>
        <taxon>Canalipalpata</taxon>
        <taxon>Terebellida</taxon>
        <taxon>Terebelliformia</taxon>
        <taxon>Alvinellidae</taxon>
        <taxon>Paralvinella</taxon>
    </lineage>
</organism>
<dbReference type="Pfam" id="PF00001">
    <property type="entry name" value="7tm_1"/>
    <property type="match status" value="1"/>
</dbReference>
<dbReference type="PRINTS" id="PR00384">
    <property type="entry name" value="OPIOIDR"/>
</dbReference>
<comment type="similarity">
    <text evidence="11">Belongs to the G-protein coupled receptor 1 family.</text>
</comment>
<evidence type="ECO:0000256" key="9">
    <source>
        <dbReference type="ARBA" id="ARBA00023224"/>
    </source>
</evidence>
<evidence type="ECO:0000313" key="15">
    <source>
        <dbReference type="EMBL" id="KAK2142278.1"/>
    </source>
</evidence>
<keyword evidence="10" id="KW-0449">Lipoprotein</keyword>
<evidence type="ECO:0000256" key="3">
    <source>
        <dbReference type="ARBA" id="ARBA00022692"/>
    </source>
</evidence>
<keyword evidence="16" id="KW-1185">Reference proteome</keyword>
<keyword evidence="2" id="KW-1003">Cell membrane</keyword>
<comment type="caution">
    <text evidence="15">The sequence shown here is derived from an EMBL/GenBank/DDBJ whole genome shotgun (WGS) entry which is preliminary data.</text>
</comment>
<feature type="transmembrane region" description="Helical" evidence="13">
    <location>
        <begin position="257"/>
        <end position="277"/>
    </location>
</feature>
<evidence type="ECO:0000256" key="8">
    <source>
        <dbReference type="ARBA" id="ARBA00023170"/>
    </source>
</evidence>
<dbReference type="InterPro" id="IPR017452">
    <property type="entry name" value="GPCR_Rhodpsn_7TM"/>
</dbReference>
<evidence type="ECO:0000256" key="6">
    <source>
        <dbReference type="ARBA" id="ARBA00023136"/>
    </source>
</evidence>
<evidence type="ECO:0000256" key="1">
    <source>
        <dbReference type="ARBA" id="ARBA00004651"/>
    </source>
</evidence>
<dbReference type="PANTHER" id="PTHR24229:SF40">
    <property type="entry name" value="ALLATOSTATIN C RECEPTOR 1-RELATED"/>
    <property type="match status" value="1"/>
</dbReference>
<sequence length="388" mass="43579">MATADCRPDDVCYDGNLTLFVNVSLTNGTEPDDGLLMSAGGIQIWTIVFTTFYALICTVGTFGNGLVILVVARYAKMKTVTNMYILNLAVADLCFLVGLPFLIVTAIMRRWLFGYIMCKVFYILTSMNWFTSVFTLTVMSADRYLAVCHPVRSMRFRTPLFSRIVCVCVWFGSFLVMLPIILYATTIEQEGHVSCTIQWPGGQAISPDKAFIWYALLLGFAIPVALIIVFYALVVLRLKTVGPKKKSKEKKRTHRKVTKMVLTIIAVYVICWLPYWVFQITLTFLDADVPQWSIMMFQIFTLLSYANSLLNPLLYAFLSDNFRKSFIKAFHCANKREIGVDSPKRGVDSPKTGVDSPESSVDSLKADLSERGQLVTCLNTIGANSVLY</sequence>
<dbReference type="PRINTS" id="PR00237">
    <property type="entry name" value="GPCRRHODOPSN"/>
</dbReference>
<gene>
    <name evidence="15" type="ORF">LSH36_977g00002</name>
</gene>
<keyword evidence="5 11" id="KW-0297">G-protein coupled receptor</keyword>
<dbReference type="Proteomes" id="UP001208570">
    <property type="component" value="Unassembled WGS sequence"/>
</dbReference>
<dbReference type="EMBL" id="JAODUP010000977">
    <property type="protein sequence ID" value="KAK2142278.1"/>
    <property type="molecule type" value="Genomic_DNA"/>
</dbReference>
<keyword evidence="8 11" id="KW-0675">Receptor</keyword>
<evidence type="ECO:0000256" key="10">
    <source>
        <dbReference type="ARBA" id="ARBA00023288"/>
    </source>
</evidence>
<reference evidence="15" key="1">
    <citation type="journal article" date="2023" name="Mol. Biol. Evol.">
        <title>Third-Generation Sequencing Reveals the Adaptive Role of the Epigenome in Three Deep-Sea Polychaetes.</title>
        <authorList>
            <person name="Perez M."/>
            <person name="Aroh O."/>
            <person name="Sun Y."/>
            <person name="Lan Y."/>
            <person name="Juniper S.K."/>
            <person name="Young C.R."/>
            <person name="Angers B."/>
            <person name="Qian P.Y."/>
        </authorList>
    </citation>
    <scope>NUCLEOTIDE SEQUENCE</scope>
    <source>
        <strain evidence="15">P08H-3</strain>
    </source>
</reference>
<dbReference type="GO" id="GO:0042277">
    <property type="term" value="F:peptide binding"/>
    <property type="evidence" value="ECO:0007669"/>
    <property type="project" value="TreeGrafter"/>
</dbReference>
<accession>A0AAD9IXD7</accession>
<dbReference type="GO" id="GO:0004985">
    <property type="term" value="F:G protein-coupled opioid receptor activity"/>
    <property type="evidence" value="ECO:0007669"/>
    <property type="project" value="InterPro"/>
</dbReference>
<name>A0AAD9IXD7_9ANNE</name>
<dbReference type="InterPro" id="IPR000276">
    <property type="entry name" value="GPCR_Rhodpsn"/>
</dbReference>
<dbReference type="GO" id="GO:0043005">
    <property type="term" value="C:neuron projection"/>
    <property type="evidence" value="ECO:0007669"/>
    <property type="project" value="TreeGrafter"/>
</dbReference>
<feature type="transmembrane region" description="Helical" evidence="13">
    <location>
        <begin position="120"/>
        <end position="139"/>
    </location>
</feature>
<proteinExistence type="inferred from homology"/>
<keyword evidence="9 11" id="KW-0807">Transducer</keyword>
<feature type="transmembrane region" description="Helical" evidence="13">
    <location>
        <begin position="297"/>
        <end position="318"/>
    </location>
</feature>
<evidence type="ECO:0000256" key="4">
    <source>
        <dbReference type="ARBA" id="ARBA00022989"/>
    </source>
</evidence>
<feature type="transmembrane region" description="Helical" evidence="13">
    <location>
        <begin position="44"/>
        <end position="72"/>
    </location>
</feature>
<evidence type="ECO:0000256" key="11">
    <source>
        <dbReference type="RuleBase" id="RU000688"/>
    </source>
</evidence>
<evidence type="ECO:0000256" key="7">
    <source>
        <dbReference type="ARBA" id="ARBA00023139"/>
    </source>
</evidence>
<feature type="region of interest" description="Disordered" evidence="12">
    <location>
        <begin position="341"/>
        <end position="360"/>
    </location>
</feature>
<evidence type="ECO:0000256" key="2">
    <source>
        <dbReference type="ARBA" id="ARBA00022475"/>
    </source>
</evidence>
<dbReference type="Gene3D" id="1.20.1070.10">
    <property type="entry name" value="Rhodopsin 7-helix transmembrane proteins"/>
    <property type="match status" value="1"/>
</dbReference>